<protein>
    <submittedName>
        <fullName evidence="3">Uncharacterized protein</fullName>
    </submittedName>
</protein>
<dbReference type="EMBL" id="BMAT01005613">
    <property type="protein sequence ID" value="GFR96980.1"/>
    <property type="molecule type" value="Genomic_DNA"/>
</dbReference>
<feature type="region of interest" description="Disordered" evidence="1">
    <location>
        <begin position="588"/>
        <end position="610"/>
    </location>
</feature>
<evidence type="ECO:0000256" key="1">
    <source>
        <dbReference type="SAM" id="MobiDB-lite"/>
    </source>
</evidence>
<feature type="compositionally biased region" description="Polar residues" evidence="1">
    <location>
        <begin position="134"/>
        <end position="151"/>
    </location>
</feature>
<evidence type="ECO:0000313" key="4">
    <source>
        <dbReference type="Proteomes" id="UP000762676"/>
    </source>
</evidence>
<dbReference type="Proteomes" id="UP000762676">
    <property type="component" value="Unassembled WGS sequence"/>
</dbReference>
<evidence type="ECO:0000256" key="2">
    <source>
        <dbReference type="SAM" id="SignalP"/>
    </source>
</evidence>
<accession>A0AAV4HJU3</accession>
<feature type="region of interest" description="Disordered" evidence="1">
    <location>
        <begin position="412"/>
        <end position="474"/>
    </location>
</feature>
<feature type="compositionally biased region" description="Basic and acidic residues" evidence="1">
    <location>
        <begin position="790"/>
        <end position="811"/>
    </location>
</feature>
<feature type="compositionally biased region" description="Polar residues" evidence="1">
    <location>
        <begin position="422"/>
        <end position="451"/>
    </location>
</feature>
<feature type="region of interest" description="Disordered" evidence="1">
    <location>
        <begin position="114"/>
        <end position="151"/>
    </location>
</feature>
<gene>
    <name evidence="3" type="ORF">ElyMa_002734100</name>
</gene>
<feature type="region of interest" description="Disordered" evidence="1">
    <location>
        <begin position="727"/>
        <end position="855"/>
    </location>
</feature>
<dbReference type="AlphaFoldDB" id="A0AAV4HJU3"/>
<feature type="compositionally biased region" description="Polar residues" evidence="1">
    <location>
        <begin position="458"/>
        <end position="474"/>
    </location>
</feature>
<feature type="signal peptide" evidence="2">
    <location>
        <begin position="1"/>
        <end position="22"/>
    </location>
</feature>
<comment type="caution">
    <text evidence="3">The sequence shown here is derived from an EMBL/GenBank/DDBJ whole genome shotgun (WGS) entry which is preliminary data.</text>
</comment>
<feature type="compositionally biased region" description="Polar residues" evidence="1">
    <location>
        <begin position="832"/>
        <end position="852"/>
    </location>
</feature>
<feature type="region of interest" description="Disordered" evidence="1">
    <location>
        <begin position="495"/>
        <end position="516"/>
    </location>
</feature>
<feature type="region of interest" description="Disordered" evidence="1">
    <location>
        <begin position="869"/>
        <end position="893"/>
    </location>
</feature>
<organism evidence="3 4">
    <name type="scientific">Elysia marginata</name>
    <dbReference type="NCBI Taxonomy" id="1093978"/>
    <lineage>
        <taxon>Eukaryota</taxon>
        <taxon>Metazoa</taxon>
        <taxon>Spiralia</taxon>
        <taxon>Lophotrochozoa</taxon>
        <taxon>Mollusca</taxon>
        <taxon>Gastropoda</taxon>
        <taxon>Heterobranchia</taxon>
        <taxon>Euthyneura</taxon>
        <taxon>Panpulmonata</taxon>
        <taxon>Sacoglossa</taxon>
        <taxon>Placobranchoidea</taxon>
        <taxon>Plakobranchidae</taxon>
        <taxon>Elysia</taxon>
    </lineage>
</organism>
<name>A0AAV4HJU3_9GAST</name>
<evidence type="ECO:0000313" key="3">
    <source>
        <dbReference type="EMBL" id="GFR96980.1"/>
    </source>
</evidence>
<sequence>MGVRIRIAVALQAILLITSAQTKNVYTGANSNYFDSNRNNYATYGSAGVGNKGGYAGNLNNNVFNKDNRAFTGDATGFNSGFSKNAQGRDNSYVANSGLKNNVYDGSGGSGKYFSSSTSNNKDNNGGFSRDGAFTTSSSTTNGKDGTLSKSYSGNLNDVKEAFGDIGVYKDGQEGIQAAVNSFGSGSLGGVVGPKAFDYSKQARPNVGAYAAGGRDVFGNNLNVGYVDSFLNPQVSNQGDFGGYNQYKDARVFRPVEIRESNTAGADSYVKRPYAPVITNSYTPPTTYSGFQGAEGDSFFQVANPLSNKQAVISGYRPSNNFVDPSHFIIPKQDKYEMVDQLFGGGLSQFGQRGDAGLAEQPFKSSIREPRYSNIDDGLKNLGHNYHNDNNHKSDFNLGFFDDDKSSFKPGKQFIAPLKNSPKPSIQSYTDKGQNEASYRSGQGYQNQNGFSDHGRQNYDNSYDLKSSTGNIEGVSRNQGQAAAYQPVQGINSLKGAPPLDAIPQGPAPYAQPTGSLLKQQPRSDLFNKRQQGQFSSVPRPSLRGNTYQSNSVFDKRQDLTPTPLFTGFSPNKRITVNEFQNKNLLGDDSFGQTEYDRKRPTSTSALGSDLYRQSSFGNQKRVDLSPTPRQPFKQALQTNTLSKAPTFSKQSAPSQSDVFAKGGDGYKLVAGKTQTVGSSYDDGNSLKQGYTNSFDDSKSNAVGGRDNGGFAAYTAKGSFVNGNTRGIALGSGPETPGSGIRPDQGSYTKTYQSSDSYADDDGYSTGKSYSDTAGYRDGATSAGQYSTQDEDKKDFRDGYEREQSANDRHTYSNTDGYNNGFADGKKYDQSDGYSDNINYSNKNSDASQAHYTTGDGYKDGVDKVKSAVSGRGVNPYAGVRDSPKTGLSQNANYKPFDVNGQVSFFGYR</sequence>
<keyword evidence="2" id="KW-0732">Signal</keyword>
<keyword evidence="4" id="KW-1185">Reference proteome</keyword>
<feature type="chain" id="PRO_5043539848" evidence="2">
    <location>
        <begin position="23"/>
        <end position="909"/>
    </location>
</feature>
<proteinExistence type="predicted"/>
<reference evidence="3 4" key="1">
    <citation type="journal article" date="2021" name="Elife">
        <title>Chloroplast acquisition without the gene transfer in kleptoplastic sea slugs, Plakobranchus ocellatus.</title>
        <authorList>
            <person name="Maeda T."/>
            <person name="Takahashi S."/>
            <person name="Yoshida T."/>
            <person name="Shimamura S."/>
            <person name="Takaki Y."/>
            <person name="Nagai Y."/>
            <person name="Toyoda A."/>
            <person name="Suzuki Y."/>
            <person name="Arimoto A."/>
            <person name="Ishii H."/>
            <person name="Satoh N."/>
            <person name="Nishiyama T."/>
            <person name="Hasebe M."/>
            <person name="Maruyama T."/>
            <person name="Minagawa J."/>
            <person name="Obokata J."/>
            <person name="Shigenobu S."/>
        </authorList>
    </citation>
    <scope>NUCLEOTIDE SEQUENCE [LARGE SCALE GENOMIC DNA]</scope>
</reference>